<dbReference type="EMBL" id="JBDFQZ010000012">
    <property type="protein sequence ID" value="KAK9672429.1"/>
    <property type="molecule type" value="Genomic_DNA"/>
</dbReference>
<keyword evidence="1" id="KW-0472">Membrane</keyword>
<name>A0AAW1H8P6_SAPOF</name>
<accession>A0AAW1H8P6</accession>
<feature type="transmembrane region" description="Helical" evidence="1">
    <location>
        <begin position="235"/>
        <end position="256"/>
    </location>
</feature>
<dbReference type="InterPro" id="IPR044783">
    <property type="entry name" value="PHYL"/>
</dbReference>
<keyword evidence="1" id="KW-1133">Transmembrane helix</keyword>
<reference evidence="2" key="1">
    <citation type="submission" date="2024-03" db="EMBL/GenBank/DDBJ databases">
        <title>WGS assembly of Saponaria officinalis var. Norfolk2.</title>
        <authorList>
            <person name="Jenkins J."/>
            <person name="Shu S."/>
            <person name="Grimwood J."/>
            <person name="Barry K."/>
            <person name="Goodstein D."/>
            <person name="Schmutz J."/>
            <person name="Leebens-Mack J."/>
            <person name="Osbourn A."/>
        </authorList>
    </citation>
    <scope>NUCLEOTIDE SEQUENCE [LARGE SCALE GENOMIC DNA]</scope>
    <source>
        <strain evidence="2">JIC</strain>
    </source>
</reference>
<comment type="caution">
    <text evidence="2">The sequence shown here is derived from an EMBL/GenBank/DDBJ whole genome shotgun (WGS) entry which is preliminary data.</text>
</comment>
<dbReference type="Gene3D" id="3.30.450.50">
    <property type="entry name" value="Longin domain"/>
    <property type="match status" value="1"/>
</dbReference>
<organism evidence="2 3">
    <name type="scientific">Saponaria officinalis</name>
    <name type="common">Common soapwort</name>
    <name type="synonym">Lychnis saponaria</name>
    <dbReference type="NCBI Taxonomy" id="3572"/>
    <lineage>
        <taxon>Eukaryota</taxon>
        <taxon>Viridiplantae</taxon>
        <taxon>Streptophyta</taxon>
        <taxon>Embryophyta</taxon>
        <taxon>Tracheophyta</taxon>
        <taxon>Spermatophyta</taxon>
        <taxon>Magnoliopsida</taxon>
        <taxon>eudicotyledons</taxon>
        <taxon>Gunneridae</taxon>
        <taxon>Pentapetalae</taxon>
        <taxon>Caryophyllales</taxon>
        <taxon>Caryophyllaceae</taxon>
        <taxon>Caryophylleae</taxon>
        <taxon>Saponaria</taxon>
    </lineage>
</organism>
<dbReference type="GO" id="GO:0016020">
    <property type="term" value="C:membrane"/>
    <property type="evidence" value="ECO:0007669"/>
    <property type="project" value="InterPro"/>
</dbReference>
<keyword evidence="1" id="KW-0812">Transmembrane</keyword>
<protein>
    <submittedName>
        <fullName evidence="2">Uncharacterized protein</fullName>
    </submittedName>
</protein>
<proteinExistence type="predicted"/>
<dbReference type="PANTHER" id="PTHR47461">
    <property type="entry name" value="PHYTOLONGIN PHYL1.2"/>
    <property type="match status" value="1"/>
</dbReference>
<evidence type="ECO:0000256" key="1">
    <source>
        <dbReference type="SAM" id="Phobius"/>
    </source>
</evidence>
<evidence type="ECO:0000313" key="3">
    <source>
        <dbReference type="Proteomes" id="UP001443914"/>
    </source>
</evidence>
<dbReference type="AlphaFoldDB" id="A0AAW1H8P6"/>
<sequence>MISNPDLVHYTCIARQLATDSTILAEFNLADSFLQKLAQQCLHFTPPHHTIFSQTFSNQTFTFLLDYPFVYFGIFDQKMIKFDQINLLQSLRDTLNHIIKGNPNQKFTSFCLQDEIHPIFQKLLSKSFDFDSFGDNVANDKNINPSSVSGSKAKKMMALPMLSSNKITKCLKKKRWVSSDSKEALVDGKSDVLEGNFDVGEVKSREVVCQNGVCFIDGHGNVGKHKAKKIWRRHVWVVLVLDLCVCLILFGIWLFVCKGFQCIDG</sequence>
<evidence type="ECO:0000313" key="2">
    <source>
        <dbReference type="EMBL" id="KAK9672429.1"/>
    </source>
</evidence>
<gene>
    <name evidence="2" type="ORF">RND81_12G100000</name>
</gene>
<dbReference type="Proteomes" id="UP001443914">
    <property type="component" value="Unassembled WGS sequence"/>
</dbReference>
<dbReference type="PANTHER" id="PTHR47461:SF3">
    <property type="entry name" value="PHYTOLONGIN PHYL2.2"/>
    <property type="match status" value="1"/>
</dbReference>
<dbReference type="InterPro" id="IPR011012">
    <property type="entry name" value="Longin-like_dom_sf"/>
</dbReference>
<keyword evidence="3" id="KW-1185">Reference proteome</keyword>
<dbReference type="SUPFAM" id="SSF64356">
    <property type="entry name" value="SNARE-like"/>
    <property type="match status" value="1"/>
</dbReference>